<dbReference type="RefSeq" id="XP_002583920.1">
    <property type="nucleotide sequence ID" value="XM_002583874.1"/>
</dbReference>
<dbReference type="PROSITE" id="PS50048">
    <property type="entry name" value="ZN2_CY6_FUNGAL_2"/>
    <property type="match status" value="1"/>
</dbReference>
<dbReference type="GO" id="GO:0003677">
    <property type="term" value="F:DNA binding"/>
    <property type="evidence" value="ECO:0007669"/>
    <property type="project" value="UniProtKB-KW"/>
</dbReference>
<evidence type="ECO:0000256" key="5">
    <source>
        <dbReference type="ARBA" id="ARBA00023125"/>
    </source>
</evidence>
<evidence type="ECO:0000256" key="6">
    <source>
        <dbReference type="ARBA" id="ARBA00023163"/>
    </source>
</evidence>
<protein>
    <recommendedName>
        <fullName evidence="2">C6 finger domain transcription factor nscR</fullName>
    </recommendedName>
    <alternativeName>
        <fullName evidence="8">Neosartiricin B biosynthesis protein R</fullName>
    </alternativeName>
</protein>
<dbReference type="CDD" id="cd00067">
    <property type="entry name" value="GAL4"/>
    <property type="match status" value="1"/>
</dbReference>
<evidence type="ECO:0000256" key="3">
    <source>
        <dbReference type="ARBA" id="ARBA00022723"/>
    </source>
</evidence>
<dbReference type="GO" id="GO:0006351">
    <property type="term" value="P:DNA-templated transcription"/>
    <property type="evidence" value="ECO:0007669"/>
    <property type="project" value="InterPro"/>
</dbReference>
<keyword evidence="7" id="KW-0539">Nucleus</keyword>
<feature type="domain" description="Zn(2)-C6 fungal-type" evidence="11">
    <location>
        <begin position="21"/>
        <end position="72"/>
    </location>
</feature>
<keyword evidence="4" id="KW-0805">Transcription regulation</keyword>
<dbReference type="Pfam" id="PF00172">
    <property type="entry name" value="Zn_clus"/>
    <property type="match status" value="1"/>
</dbReference>
<dbReference type="OrthoDB" id="4898680at2759"/>
<dbReference type="InterPro" id="IPR036864">
    <property type="entry name" value="Zn2-C6_fun-type_DNA-bd_sf"/>
</dbReference>
<feature type="region of interest" description="Disordered" evidence="10">
    <location>
        <begin position="1"/>
        <end position="20"/>
    </location>
</feature>
<dbReference type="HOGENOM" id="CLU_013296_0_0_1"/>
<gene>
    <name evidence="12" type="ORF">UREG_06887</name>
</gene>
<dbReference type="InParanoid" id="C4JWE5"/>
<dbReference type="InterPro" id="IPR007219">
    <property type="entry name" value="XnlR_reg_dom"/>
</dbReference>
<keyword evidence="3" id="KW-0479">Metal-binding</keyword>
<comment type="subcellular location">
    <subcellularLocation>
        <location evidence="1">Nucleus</location>
    </subcellularLocation>
</comment>
<keyword evidence="6" id="KW-0804">Transcription</keyword>
<dbReference type="KEGG" id="ure:UREG_06887"/>
<evidence type="ECO:0000256" key="10">
    <source>
        <dbReference type="SAM" id="MobiDB-lite"/>
    </source>
</evidence>
<evidence type="ECO:0000313" key="13">
    <source>
        <dbReference type="Proteomes" id="UP000002058"/>
    </source>
</evidence>
<keyword evidence="13" id="KW-1185">Reference proteome</keyword>
<dbReference type="SUPFAM" id="SSF57701">
    <property type="entry name" value="Zn2/Cys6 DNA-binding domain"/>
    <property type="match status" value="1"/>
</dbReference>
<evidence type="ECO:0000256" key="2">
    <source>
        <dbReference type="ARBA" id="ARBA00018346"/>
    </source>
</evidence>
<dbReference type="GeneID" id="8442426"/>
<dbReference type="GO" id="GO:0008270">
    <property type="term" value="F:zinc ion binding"/>
    <property type="evidence" value="ECO:0007669"/>
    <property type="project" value="InterPro"/>
</dbReference>
<evidence type="ECO:0000313" key="12">
    <source>
        <dbReference type="EMBL" id="EEP82022.1"/>
    </source>
</evidence>
<organism evidence="12 13">
    <name type="scientific">Uncinocarpus reesii (strain UAMH 1704)</name>
    <dbReference type="NCBI Taxonomy" id="336963"/>
    <lineage>
        <taxon>Eukaryota</taxon>
        <taxon>Fungi</taxon>
        <taxon>Dikarya</taxon>
        <taxon>Ascomycota</taxon>
        <taxon>Pezizomycotina</taxon>
        <taxon>Eurotiomycetes</taxon>
        <taxon>Eurotiomycetidae</taxon>
        <taxon>Onygenales</taxon>
        <taxon>Onygenaceae</taxon>
        <taxon>Uncinocarpus</taxon>
    </lineage>
</organism>
<dbReference type="PANTHER" id="PTHR31001:SF40">
    <property type="entry name" value="ZN(II)2CYS6 TRANSCRIPTION FACTOR (EUROFUNG)"/>
    <property type="match status" value="1"/>
</dbReference>
<feature type="region of interest" description="Disordered" evidence="10">
    <location>
        <begin position="76"/>
        <end position="124"/>
    </location>
</feature>
<feature type="compositionally biased region" description="Basic residues" evidence="10">
    <location>
        <begin position="647"/>
        <end position="659"/>
    </location>
</feature>
<feature type="region of interest" description="Disordered" evidence="10">
    <location>
        <begin position="647"/>
        <end position="670"/>
    </location>
</feature>
<dbReference type="STRING" id="336963.C4JWE5"/>
<dbReference type="SMART" id="SM00906">
    <property type="entry name" value="Fungal_trans"/>
    <property type="match status" value="1"/>
</dbReference>
<proteinExistence type="predicted"/>
<dbReference type="VEuPathDB" id="FungiDB:UREG_06887"/>
<dbReference type="InterPro" id="IPR050613">
    <property type="entry name" value="Sec_Metabolite_Reg"/>
</dbReference>
<dbReference type="eggNOG" id="ENOG502SI1U">
    <property type="taxonomic scope" value="Eukaryota"/>
</dbReference>
<name>C4JWE5_UNCRE</name>
<sequence length="670" mass="76258">MHELGERPAPPLLRRNGKPHSCEPCRISKVKCDHTVPICKRCETRGIVSKARLPPRYVLFRIWLLTNDQCYYHPAPLTKQTKPAPGNEGTQERPSKRKRSTPRTDSPAQTNRGESIGASLLSPPNSNLESGATISHNAYLGSTSFLSVFHDTAPQLSNLGIQPLPPELARWQNKHLSLQSQLFRLLSAFDLFEKLIEIYYEPGLFTVIPAPLILDALRFTRKHLEGEDLSNPKQKNLYRKISQNTAKPLQVSDTATAEEFYQSFTGENLRWEFIGVIFVMAGLSVVSGLNPPVDNPTIRFGDGEPLTKQSFATQMVAASNDIIEICRQHEKINDLMIWLEHTHCVLTSMVLDETSYIVYRGFGTLVSDMFAMGYHRQQPPGPGIPFFLSQTRKRIFSAAYRSDKNLATFLGRPPRVQLLYCDITLPLDLDDESLMLTGDALTAALENLDADGWNLERTQEGRFRPASILRLRYIIAVQREKILELSLGRKPDNYVEVLYKNREECQNLWASVPNQFRYDISCWKTIEPIACIAMLVIYLEYLHSLFQIQRILCQQNVAENSSLLNTSVQLLSTALHLLKQPDPHPGNANQFLLDLPLLRPPRRRRSRQRTLPIHPLLHPLALINPSPLPNNPRPQHAHLLVRNHRPPIHPLHTRLRRNHKGPEQTVGRHP</sequence>
<dbReference type="InterPro" id="IPR001138">
    <property type="entry name" value="Zn2Cys6_DnaBD"/>
</dbReference>
<dbReference type="Proteomes" id="UP000002058">
    <property type="component" value="Unassembled WGS sequence"/>
</dbReference>
<dbReference type="EMBL" id="CH476618">
    <property type="protein sequence ID" value="EEP82022.1"/>
    <property type="molecule type" value="Genomic_DNA"/>
</dbReference>
<dbReference type="GO" id="GO:0000981">
    <property type="term" value="F:DNA-binding transcription factor activity, RNA polymerase II-specific"/>
    <property type="evidence" value="ECO:0007669"/>
    <property type="project" value="InterPro"/>
</dbReference>
<dbReference type="AlphaFoldDB" id="C4JWE5"/>
<dbReference type="CDD" id="cd12148">
    <property type="entry name" value="fungal_TF_MHR"/>
    <property type="match status" value="1"/>
</dbReference>
<accession>C4JWE5</accession>
<feature type="compositionally biased region" description="Polar residues" evidence="10">
    <location>
        <begin position="103"/>
        <end position="113"/>
    </location>
</feature>
<dbReference type="GO" id="GO:0005634">
    <property type="term" value="C:nucleus"/>
    <property type="evidence" value="ECO:0007669"/>
    <property type="project" value="UniProtKB-SubCell"/>
</dbReference>
<evidence type="ECO:0000259" key="11">
    <source>
        <dbReference type="PROSITE" id="PS50048"/>
    </source>
</evidence>
<evidence type="ECO:0000256" key="7">
    <source>
        <dbReference type="ARBA" id="ARBA00023242"/>
    </source>
</evidence>
<keyword evidence="5" id="KW-0238">DNA-binding</keyword>
<comment type="function">
    <text evidence="9">Transcription factor that specifically regulates the neosartoricin B biosynthesis gene cluster.</text>
</comment>
<evidence type="ECO:0000256" key="4">
    <source>
        <dbReference type="ARBA" id="ARBA00023015"/>
    </source>
</evidence>
<reference evidence="13" key="1">
    <citation type="journal article" date="2009" name="Genome Res.">
        <title>Comparative genomic analyses of the human fungal pathogens Coccidioides and their relatives.</title>
        <authorList>
            <person name="Sharpton T.J."/>
            <person name="Stajich J.E."/>
            <person name="Rounsley S.D."/>
            <person name="Gardner M.J."/>
            <person name="Wortman J.R."/>
            <person name="Jordar V.S."/>
            <person name="Maiti R."/>
            <person name="Kodira C.D."/>
            <person name="Neafsey D.E."/>
            <person name="Zeng Q."/>
            <person name="Hung C.-Y."/>
            <person name="McMahan C."/>
            <person name="Muszewska A."/>
            <person name="Grynberg M."/>
            <person name="Mandel M.A."/>
            <person name="Kellner E.M."/>
            <person name="Barker B.M."/>
            <person name="Galgiani J.N."/>
            <person name="Orbach M.J."/>
            <person name="Kirkland T.N."/>
            <person name="Cole G.T."/>
            <person name="Henn M.R."/>
            <person name="Birren B.W."/>
            <person name="Taylor J.W."/>
        </authorList>
    </citation>
    <scope>NUCLEOTIDE SEQUENCE [LARGE SCALE GENOMIC DNA]</scope>
    <source>
        <strain evidence="13">UAMH 1704</strain>
    </source>
</reference>
<evidence type="ECO:0000256" key="1">
    <source>
        <dbReference type="ARBA" id="ARBA00004123"/>
    </source>
</evidence>
<dbReference type="OMA" id="THNTCVE"/>
<dbReference type="Gene3D" id="4.10.240.10">
    <property type="entry name" value="Zn(2)-C6 fungal-type DNA-binding domain"/>
    <property type="match status" value="1"/>
</dbReference>
<dbReference type="PANTHER" id="PTHR31001">
    <property type="entry name" value="UNCHARACTERIZED TRANSCRIPTIONAL REGULATORY PROTEIN"/>
    <property type="match status" value="1"/>
</dbReference>
<evidence type="ECO:0000256" key="9">
    <source>
        <dbReference type="ARBA" id="ARBA00045154"/>
    </source>
</evidence>
<evidence type="ECO:0000256" key="8">
    <source>
        <dbReference type="ARBA" id="ARBA00031692"/>
    </source>
</evidence>